<evidence type="ECO:0000256" key="9">
    <source>
        <dbReference type="ARBA" id="ARBA00023136"/>
    </source>
</evidence>
<dbReference type="AlphaFoldDB" id="A0A2T0VZR5"/>
<evidence type="ECO:0000256" key="10">
    <source>
        <dbReference type="SAM" id="MobiDB-lite"/>
    </source>
</evidence>
<dbReference type="GO" id="GO:0055085">
    <property type="term" value="P:transmembrane transport"/>
    <property type="evidence" value="ECO:0007669"/>
    <property type="project" value="InterPro"/>
</dbReference>
<keyword evidence="4" id="KW-1003">Cell membrane</keyword>
<evidence type="ECO:0000256" key="8">
    <source>
        <dbReference type="ARBA" id="ARBA00022989"/>
    </source>
</evidence>
<gene>
    <name evidence="12" type="ORF">CLV80_105283</name>
</gene>
<dbReference type="NCBIfam" id="TIGR01352">
    <property type="entry name" value="tonB_Cterm"/>
    <property type="match status" value="1"/>
</dbReference>
<evidence type="ECO:0000256" key="7">
    <source>
        <dbReference type="ARBA" id="ARBA00022927"/>
    </source>
</evidence>
<comment type="caution">
    <text evidence="12">The sequence shown here is derived from an EMBL/GenBank/DDBJ whole genome shotgun (WGS) entry which is preliminary data.</text>
</comment>
<feature type="compositionally biased region" description="Low complexity" evidence="10">
    <location>
        <begin position="172"/>
        <end position="190"/>
    </location>
</feature>
<dbReference type="RefSeq" id="WP_106357543.1">
    <property type="nucleotide sequence ID" value="NZ_PVTP01000005.1"/>
</dbReference>
<dbReference type="InterPro" id="IPR051045">
    <property type="entry name" value="TonB-dependent_transducer"/>
</dbReference>
<keyword evidence="8" id="KW-1133">Transmembrane helix</keyword>
<name>A0A2T0VZR5_9RHOB</name>
<dbReference type="GO" id="GO:0031992">
    <property type="term" value="F:energy transducer activity"/>
    <property type="evidence" value="ECO:0007669"/>
    <property type="project" value="TreeGrafter"/>
</dbReference>
<feature type="region of interest" description="Disordered" evidence="10">
    <location>
        <begin position="127"/>
        <end position="198"/>
    </location>
</feature>
<dbReference type="InterPro" id="IPR006260">
    <property type="entry name" value="TonB/TolA_C"/>
</dbReference>
<feature type="domain" description="TonB C-terminal" evidence="11">
    <location>
        <begin position="194"/>
        <end position="280"/>
    </location>
</feature>
<proteinExistence type="inferred from homology"/>
<evidence type="ECO:0000256" key="4">
    <source>
        <dbReference type="ARBA" id="ARBA00022475"/>
    </source>
</evidence>
<sequence>MIAQSHSIKVVALVAAMALHVAVFWRPAAAPPPILIAAAGASVEAKMGSSFADMAVGVMTPTVAAPAPVAPTTPAPVMSATMTGVNPVVAVQVEPAPAPDAPEVVEPTVAPVVPPTPPVTPVVPVEAEAIDNSPTTSIRPTARPRNLAQRTTPVRERGNANQQATAGSNNRQTASTQLSSGSQASSGDSAPVSNAAVTNYPGQVMRRISRVRRPRTSEQGAAMVAFSISANGSLASAQIARSSGSAALDQMALQILQRASPFPAPPAGARTRFQVEITTR</sequence>
<evidence type="ECO:0000313" key="12">
    <source>
        <dbReference type="EMBL" id="PRY77799.1"/>
    </source>
</evidence>
<dbReference type="PANTHER" id="PTHR33446">
    <property type="entry name" value="PROTEIN TONB-RELATED"/>
    <property type="match status" value="1"/>
</dbReference>
<dbReference type="PROSITE" id="PS52015">
    <property type="entry name" value="TONB_CTD"/>
    <property type="match status" value="1"/>
</dbReference>
<evidence type="ECO:0000256" key="2">
    <source>
        <dbReference type="ARBA" id="ARBA00006555"/>
    </source>
</evidence>
<evidence type="ECO:0000256" key="1">
    <source>
        <dbReference type="ARBA" id="ARBA00004383"/>
    </source>
</evidence>
<dbReference type="Gene3D" id="3.30.1150.10">
    <property type="match status" value="1"/>
</dbReference>
<dbReference type="PANTHER" id="PTHR33446:SF2">
    <property type="entry name" value="PROTEIN TONB"/>
    <property type="match status" value="1"/>
</dbReference>
<evidence type="ECO:0000259" key="11">
    <source>
        <dbReference type="PROSITE" id="PS52015"/>
    </source>
</evidence>
<dbReference type="GO" id="GO:0098797">
    <property type="term" value="C:plasma membrane protein complex"/>
    <property type="evidence" value="ECO:0007669"/>
    <property type="project" value="TreeGrafter"/>
</dbReference>
<evidence type="ECO:0000256" key="3">
    <source>
        <dbReference type="ARBA" id="ARBA00022448"/>
    </source>
</evidence>
<evidence type="ECO:0000256" key="6">
    <source>
        <dbReference type="ARBA" id="ARBA00022692"/>
    </source>
</evidence>
<dbReference type="EMBL" id="PVTP01000005">
    <property type="protein sequence ID" value="PRY77799.1"/>
    <property type="molecule type" value="Genomic_DNA"/>
</dbReference>
<keyword evidence="13" id="KW-1185">Reference proteome</keyword>
<dbReference type="OrthoDB" id="7930032at2"/>
<protein>
    <submittedName>
        <fullName evidence="12">Protein TonB</fullName>
    </submittedName>
</protein>
<evidence type="ECO:0000256" key="5">
    <source>
        <dbReference type="ARBA" id="ARBA00022519"/>
    </source>
</evidence>
<comment type="similarity">
    <text evidence="2">Belongs to the TonB family.</text>
</comment>
<dbReference type="InterPro" id="IPR037682">
    <property type="entry name" value="TonB_C"/>
</dbReference>
<reference evidence="12 13" key="1">
    <citation type="submission" date="2018-03" db="EMBL/GenBank/DDBJ databases">
        <title>Genomic Encyclopedia of Archaeal and Bacterial Type Strains, Phase II (KMG-II): from individual species to whole genera.</title>
        <authorList>
            <person name="Goeker M."/>
        </authorList>
    </citation>
    <scope>NUCLEOTIDE SEQUENCE [LARGE SCALE GENOMIC DNA]</scope>
    <source>
        <strain evidence="12 13">DSM 101533</strain>
    </source>
</reference>
<keyword evidence="3" id="KW-0813">Transport</keyword>
<organism evidence="12 13">
    <name type="scientific">Yoonia maritima</name>
    <dbReference type="NCBI Taxonomy" id="1435347"/>
    <lineage>
        <taxon>Bacteria</taxon>
        <taxon>Pseudomonadati</taxon>
        <taxon>Pseudomonadota</taxon>
        <taxon>Alphaproteobacteria</taxon>
        <taxon>Rhodobacterales</taxon>
        <taxon>Paracoccaceae</taxon>
        <taxon>Yoonia</taxon>
    </lineage>
</organism>
<keyword evidence="7" id="KW-0653">Protein transport</keyword>
<dbReference type="Pfam" id="PF13103">
    <property type="entry name" value="TonB_2"/>
    <property type="match status" value="1"/>
</dbReference>
<comment type="subcellular location">
    <subcellularLocation>
        <location evidence="1">Cell inner membrane</location>
        <topology evidence="1">Single-pass membrane protein</topology>
        <orientation evidence="1">Periplasmic side</orientation>
    </subcellularLocation>
</comment>
<dbReference type="SUPFAM" id="SSF74653">
    <property type="entry name" value="TolA/TonB C-terminal domain"/>
    <property type="match status" value="1"/>
</dbReference>
<accession>A0A2T0VZR5</accession>
<dbReference type="GO" id="GO:0015031">
    <property type="term" value="P:protein transport"/>
    <property type="evidence" value="ECO:0007669"/>
    <property type="project" value="UniProtKB-KW"/>
</dbReference>
<dbReference type="Proteomes" id="UP000238007">
    <property type="component" value="Unassembled WGS sequence"/>
</dbReference>
<keyword evidence="6" id="KW-0812">Transmembrane</keyword>
<keyword evidence="5" id="KW-0997">Cell inner membrane</keyword>
<keyword evidence="9" id="KW-0472">Membrane</keyword>
<evidence type="ECO:0000313" key="13">
    <source>
        <dbReference type="Proteomes" id="UP000238007"/>
    </source>
</evidence>
<feature type="compositionally biased region" description="Polar residues" evidence="10">
    <location>
        <begin position="159"/>
        <end position="171"/>
    </location>
</feature>